<keyword evidence="4 10" id="KW-0812">Transmembrane</keyword>
<proteinExistence type="predicted"/>
<dbReference type="GO" id="GO:0004427">
    <property type="term" value="F:inorganic diphosphate phosphatase activity"/>
    <property type="evidence" value="ECO:0007669"/>
    <property type="project" value="InterPro"/>
</dbReference>
<dbReference type="EMBL" id="CAMXCT010003294">
    <property type="protein sequence ID" value="CAI4003570.1"/>
    <property type="molecule type" value="Genomic_DNA"/>
</dbReference>
<keyword evidence="5" id="KW-0460">Magnesium</keyword>
<organism evidence="11">
    <name type="scientific">Cladocopium goreaui</name>
    <dbReference type="NCBI Taxonomy" id="2562237"/>
    <lineage>
        <taxon>Eukaryota</taxon>
        <taxon>Sar</taxon>
        <taxon>Alveolata</taxon>
        <taxon>Dinophyceae</taxon>
        <taxon>Suessiales</taxon>
        <taxon>Symbiodiniaceae</taxon>
        <taxon>Cladocopium</taxon>
    </lineage>
</organism>
<dbReference type="AlphaFoldDB" id="A0A9P1D5X8"/>
<name>A0A9P1D5X8_9DINO</name>
<comment type="caution">
    <text evidence="11">The sequence shown here is derived from an EMBL/GenBank/DDBJ whole genome shotgun (WGS) entry which is preliminary data.</text>
</comment>
<dbReference type="OrthoDB" id="754859at2759"/>
<evidence type="ECO:0000256" key="5">
    <source>
        <dbReference type="ARBA" id="ARBA00022842"/>
    </source>
</evidence>
<evidence type="ECO:0000256" key="9">
    <source>
        <dbReference type="ARBA" id="ARBA00023136"/>
    </source>
</evidence>
<evidence type="ECO:0000313" key="13">
    <source>
        <dbReference type="Proteomes" id="UP001152797"/>
    </source>
</evidence>
<reference evidence="11" key="1">
    <citation type="submission" date="2022-10" db="EMBL/GenBank/DDBJ databases">
        <authorList>
            <person name="Chen Y."/>
            <person name="Dougan E. K."/>
            <person name="Chan C."/>
            <person name="Rhodes N."/>
            <person name="Thang M."/>
        </authorList>
    </citation>
    <scope>NUCLEOTIDE SEQUENCE</scope>
</reference>
<keyword evidence="6" id="KW-1278">Translocase</keyword>
<reference evidence="12" key="2">
    <citation type="submission" date="2024-04" db="EMBL/GenBank/DDBJ databases">
        <authorList>
            <person name="Chen Y."/>
            <person name="Shah S."/>
            <person name="Dougan E. K."/>
            <person name="Thang M."/>
            <person name="Chan C."/>
        </authorList>
    </citation>
    <scope>NUCLEOTIDE SEQUENCE [LARGE SCALE GENOMIC DNA]</scope>
</reference>
<gene>
    <name evidence="11" type="ORF">C1SCF055_LOCUS29432</name>
</gene>
<dbReference type="EMBL" id="CAMXCT030003294">
    <property type="protein sequence ID" value="CAL4790882.1"/>
    <property type="molecule type" value="Genomic_DNA"/>
</dbReference>
<evidence type="ECO:0000256" key="10">
    <source>
        <dbReference type="SAM" id="Phobius"/>
    </source>
</evidence>
<dbReference type="Proteomes" id="UP001152797">
    <property type="component" value="Unassembled WGS sequence"/>
</dbReference>
<keyword evidence="9 10" id="KW-0472">Membrane</keyword>
<evidence type="ECO:0000256" key="8">
    <source>
        <dbReference type="ARBA" id="ARBA00023065"/>
    </source>
</evidence>
<dbReference type="GO" id="GO:0016020">
    <property type="term" value="C:membrane"/>
    <property type="evidence" value="ECO:0007669"/>
    <property type="project" value="InterPro"/>
</dbReference>
<keyword evidence="13" id="KW-1185">Reference proteome</keyword>
<evidence type="ECO:0000313" key="12">
    <source>
        <dbReference type="EMBL" id="CAL1156945.1"/>
    </source>
</evidence>
<sequence>MRHVSFVFLTNVSTPSPVEKTGVLIIFLIQGFAIGSAAFVSVALYGAFVFRLRVKTGVNILEPTTFAFLIIGCMIPYWFAALTMKSVGKAAGEMVAEVKRQFSKVDSKGKTLLTGSTELKPDSKTCIQISTQASIREMVAPASLARKGLHETQLPRRLVGGTASRHRRRHPGT</sequence>
<keyword evidence="8" id="KW-0406">Ion transport</keyword>
<feature type="transmembrane region" description="Helical" evidence="10">
    <location>
        <begin position="23"/>
        <end position="48"/>
    </location>
</feature>
<dbReference type="InterPro" id="IPR004131">
    <property type="entry name" value="PPase-energised_H-pump"/>
</dbReference>
<evidence type="ECO:0000256" key="1">
    <source>
        <dbReference type="ARBA" id="ARBA00004127"/>
    </source>
</evidence>
<dbReference type="GO" id="GO:0009678">
    <property type="term" value="F:diphosphate hydrolysis-driven proton transmembrane transporter activity"/>
    <property type="evidence" value="ECO:0007669"/>
    <property type="project" value="UniProtKB-EC"/>
</dbReference>
<dbReference type="Pfam" id="PF03030">
    <property type="entry name" value="H_PPase"/>
    <property type="match status" value="1"/>
</dbReference>
<evidence type="ECO:0000313" key="11">
    <source>
        <dbReference type="EMBL" id="CAI4003570.1"/>
    </source>
</evidence>
<evidence type="ECO:0000256" key="4">
    <source>
        <dbReference type="ARBA" id="ARBA00022692"/>
    </source>
</evidence>
<keyword evidence="3" id="KW-0813">Transport</keyword>
<comment type="subcellular location">
    <subcellularLocation>
        <location evidence="1">Endomembrane system</location>
        <topology evidence="1">Multi-pass membrane protein</topology>
    </subcellularLocation>
</comment>
<evidence type="ECO:0000256" key="7">
    <source>
        <dbReference type="ARBA" id="ARBA00022989"/>
    </source>
</evidence>
<dbReference type="GO" id="GO:0012505">
    <property type="term" value="C:endomembrane system"/>
    <property type="evidence" value="ECO:0007669"/>
    <property type="project" value="UniProtKB-SubCell"/>
</dbReference>
<feature type="transmembrane region" description="Helical" evidence="10">
    <location>
        <begin position="60"/>
        <end position="79"/>
    </location>
</feature>
<evidence type="ECO:0000256" key="3">
    <source>
        <dbReference type="ARBA" id="ARBA00022448"/>
    </source>
</evidence>
<evidence type="ECO:0000256" key="6">
    <source>
        <dbReference type="ARBA" id="ARBA00022967"/>
    </source>
</evidence>
<dbReference type="EC" id="7.1.3.1" evidence="2"/>
<evidence type="ECO:0000256" key="2">
    <source>
        <dbReference type="ARBA" id="ARBA00013242"/>
    </source>
</evidence>
<protein>
    <recommendedName>
        <fullName evidence="2">H(+)-exporting diphosphatase</fullName>
        <ecNumber evidence="2">7.1.3.1</ecNumber>
    </recommendedName>
</protein>
<dbReference type="PANTHER" id="PTHR31998">
    <property type="entry name" value="K(+)-INSENSITIVE PYROPHOSPHATE-ENERGIZED PROTON PUMP"/>
    <property type="match status" value="1"/>
</dbReference>
<keyword evidence="7 10" id="KW-1133">Transmembrane helix</keyword>
<dbReference type="EMBL" id="CAMXCT020003294">
    <property type="protein sequence ID" value="CAL1156945.1"/>
    <property type="molecule type" value="Genomic_DNA"/>
</dbReference>
<accession>A0A9P1D5X8</accession>